<sequence>MTEQMVELLNQVLNEVQAVKKEVLNKVEDDERFEGIIDRLDGVEDRLDAIEDQLDAILEEFEDQENLD</sequence>
<evidence type="ECO:0000256" key="1">
    <source>
        <dbReference type="SAM" id="Coils"/>
    </source>
</evidence>
<evidence type="ECO:0000313" key="2">
    <source>
        <dbReference type="EMBL" id="WIV17168.1"/>
    </source>
</evidence>
<evidence type="ECO:0000313" key="3">
    <source>
        <dbReference type="Proteomes" id="UP001236415"/>
    </source>
</evidence>
<proteinExistence type="predicted"/>
<name>A0ABY8WYY1_9BACL</name>
<dbReference type="Proteomes" id="UP001236415">
    <property type="component" value="Chromosome"/>
</dbReference>
<reference evidence="2 3" key="1">
    <citation type="submission" date="2023-06" db="EMBL/GenBank/DDBJ databases">
        <title>Paenibacillus polygonum sp. nov., an endophytic bacterium, isolated from Polygonum lapathifolium L. in Nanji Wetland National Nature Reserve, South of Poyang Lake, Jiangxi Province, China.</title>
        <authorList>
            <person name="Yu Z."/>
        </authorList>
    </citation>
    <scope>NUCLEOTIDE SEQUENCE [LARGE SCALE GENOMIC DNA]</scope>
    <source>
        <strain evidence="2 3">C31</strain>
    </source>
</reference>
<gene>
    <name evidence="2" type="ORF">QPK24_11945</name>
</gene>
<accession>A0ABY8WYY1</accession>
<feature type="coiled-coil region" evidence="1">
    <location>
        <begin position="33"/>
        <end position="67"/>
    </location>
</feature>
<dbReference type="RefSeq" id="WP_285741273.1">
    <property type="nucleotide sequence ID" value="NZ_CP127162.1"/>
</dbReference>
<organism evidence="2 3">
    <name type="scientific">Paenibacillus polygoni</name>
    <dbReference type="NCBI Taxonomy" id="3050112"/>
    <lineage>
        <taxon>Bacteria</taxon>
        <taxon>Bacillati</taxon>
        <taxon>Bacillota</taxon>
        <taxon>Bacilli</taxon>
        <taxon>Bacillales</taxon>
        <taxon>Paenibacillaceae</taxon>
        <taxon>Paenibacillus</taxon>
    </lineage>
</organism>
<protein>
    <submittedName>
        <fullName evidence="2">Uncharacterized protein</fullName>
    </submittedName>
</protein>
<keyword evidence="1" id="KW-0175">Coiled coil</keyword>
<keyword evidence="3" id="KW-1185">Reference proteome</keyword>
<dbReference type="EMBL" id="CP127162">
    <property type="protein sequence ID" value="WIV17168.1"/>
    <property type="molecule type" value="Genomic_DNA"/>
</dbReference>